<dbReference type="InterPro" id="IPR024557">
    <property type="entry name" value="CNOT1_dom_4"/>
</dbReference>
<feature type="domain" description="CCR4-NOT transcription complex subunit 1" evidence="1">
    <location>
        <begin position="60"/>
        <end position="180"/>
    </location>
</feature>
<dbReference type="Proteomes" id="UP000614601">
    <property type="component" value="Unassembled WGS sequence"/>
</dbReference>
<dbReference type="EMBL" id="CAJFCW020000003">
    <property type="protein sequence ID" value="CAG9106753.1"/>
    <property type="molecule type" value="Genomic_DNA"/>
</dbReference>
<dbReference type="Proteomes" id="UP000783686">
    <property type="component" value="Unassembled WGS sequence"/>
</dbReference>
<sequence length="187" mass="21113">MEINKLFEVLKIRKEEIDASAIYRQLRPTASEGSKVQETESPDLIKEIDTALANYQASTHYQAVIKDAVVKATQDNLLESVNRAVDPSVSKAIYLINKDHAIDQLKPEAIKMMEELITSFTPMICRKAVEEDIESELRSLMKDKSLLKFSLDQFVEDATAVTTKVSVAYIAKMAIKEGTKVMYPHFK</sequence>
<reference evidence="2" key="1">
    <citation type="submission" date="2020-09" db="EMBL/GenBank/DDBJ databases">
        <authorList>
            <person name="Kikuchi T."/>
        </authorList>
    </citation>
    <scope>NUCLEOTIDE SEQUENCE</scope>
    <source>
        <strain evidence="2">SH1</strain>
    </source>
</reference>
<organism evidence="2 3">
    <name type="scientific">Bursaphelenchus okinawaensis</name>
    <dbReference type="NCBI Taxonomy" id="465554"/>
    <lineage>
        <taxon>Eukaryota</taxon>
        <taxon>Metazoa</taxon>
        <taxon>Ecdysozoa</taxon>
        <taxon>Nematoda</taxon>
        <taxon>Chromadorea</taxon>
        <taxon>Rhabditida</taxon>
        <taxon>Tylenchina</taxon>
        <taxon>Tylenchomorpha</taxon>
        <taxon>Aphelenchoidea</taxon>
        <taxon>Aphelenchoididae</taxon>
        <taxon>Bursaphelenchus</taxon>
    </lineage>
</organism>
<evidence type="ECO:0000259" key="1">
    <source>
        <dbReference type="Pfam" id="PF12842"/>
    </source>
</evidence>
<evidence type="ECO:0000313" key="2">
    <source>
        <dbReference type="EMBL" id="CAD5216871.1"/>
    </source>
</evidence>
<protein>
    <recommendedName>
        <fullName evidence="1">CCR4-NOT transcription complex subunit 1 domain-containing protein</fullName>
    </recommendedName>
</protein>
<dbReference type="Pfam" id="PF12842">
    <property type="entry name" value="DUF3819"/>
    <property type="match status" value="1"/>
</dbReference>
<keyword evidence="3" id="KW-1185">Reference proteome</keyword>
<dbReference type="EMBL" id="CAJFDH010000003">
    <property type="protein sequence ID" value="CAD5216871.1"/>
    <property type="molecule type" value="Genomic_DNA"/>
</dbReference>
<name>A0A811KNF9_9BILA</name>
<accession>A0A811KNF9</accession>
<proteinExistence type="predicted"/>
<gene>
    <name evidence="2" type="ORF">BOKJ2_LOCUS6804</name>
</gene>
<evidence type="ECO:0000313" key="3">
    <source>
        <dbReference type="Proteomes" id="UP000614601"/>
    </source>
</evidence>
<comment type="caution">
    <text evidence="2">The sequence shown here is derived from an EMBL/GenBank/DDBJ whole genome shotgun (WGS) entry which is preliminary data.</text>
</comment>
<dbReference type="AlphaFoldDB" id="A0A811KNF9"/>